<evidence type="ECO:0000313" key="4">
    <source>
        <dbReference type="Proteomes" id="UP000663827"/>
    </source>
</evidence>
<feature type="transmembrane region" description="Helical" evidence="2">
    <location>
        <begin position="26"/>
        <end position="53"/>
    </location>
</feature>
<dbReference type="EMBL" id="CAJNJQ010001769">
    <property type="protein sequence ID" value="CAE7149008.1"/>
    <property type="molecule type" value="Genomic_DNA"/>
</dbReference>
<protein>
    <submittedName>
        <fullName evidence="3">Uncharacterized protein</fullName>
    </submittedName>
</protein>
<comment type="caution">
    <text evidence="3">The sequence shown here is derived from an EMBL/GenBank/DDBJ whole genome shotgun (WGS) entry which is preliminary data.</text>
</comment>
<organism evidence="3 4">
    <name type="scientific">Rhizoctonia solani</name>
    <dbReference type="NCBI Taxonomy" id="456999"/>
    <lineage>
        <taxon>Eukaryota</taxon>
        <taxon>Fungi</taxon>
        <taxon>Dikarya</taxon>
        <taxon>Basidiomycota</taxon>
        <taxon>Agaricomycotina</taxon>
        <taxon>Agaricomycetes</taxon>
        <taxon>Cantharellales</taxon>
        <taxon>Ceratobasidiaceae</taxon>
        <taxon>Rhizoctonia</taxon>
    </lineage>
</organism>
<gene>
    <name evidence="3" type="ORF">RDB_LOCUS86517</name>
</gene>
<evidence type="ECO:0000313" key="3">
    <source>
        <dbReference type="EMBL" id="CAE7149008.1"/>
    </source>
</evidence>
<feature type="region of interest" description="Disordered" evidence="1">
    <location>
        <begin position="1"/>
        <end position="21"/>
    </location>
</feature>
<keyword evidence="2" id="KW-0472">Membrane</keyword>
<proteinExistence type="predicted"/>
<evidence type="ECO:0000256" key="2">
    <source>
        <dbReference type="SAM" id="Phobius"/>
    </source>
</evidence>
<keyword evidence="2" id="KW-1133">Transmembrane helix</keyword>
<evidence type="ECO:0000256" key="1">
    <source>
        <dbReference type="SAM" id="MobiDB-lite"/>
    </source>
</evidence>
<sequence length="89" mass="9956">MSSTSTSALAEPTSFEDDSPTKRSRIVLTATIGGVCILAVTIAFIAIRVSRWLRGRADRKRRRKLLNITGVNRQKRNAWDVQEWEGTPA</sequence>
<reference evidence="3" key="1">
    <citation type="submission" date="2021-01" db="EMBL/GenBank/DDBJ databases">
        <authorList>
            <person name="Kaushik A."/>
        </authorList>
    </citation>
    <scope>NUCLEOTIDE SEQUENCE</scope>
    <source>
        <strain evidence="3">AG5</strain>
    </source>
</reference>
<keyword evidence="2" id="KW-0812">Transmembrane</keyword>
<dbReference type="Proteomes" id="UP000663827">
    <property type="component" value="Unassembled WGS sequence"/>
</dbReference>
<name>A0A8H3E508_9AGAM</name>
<dbReference type="OrthoDB" id="3175741at2759"/>
<accession>A0A8H3E508</accession>
<dbReference type="AlphaFoldDB" id="A0A8H3E508"/>